<gene>
    <name evidence="1" type="ORF">JWR99_24315</name>
</gene>
<keyword evidence="2" id="KW-1185">Reference proteome</keyword>
<protein>
    <submittedName>
        <fullName evidence="1">Uncharacterized protein</fullName>
    </submittedName>
</protein>
<comment type="caution">
    <text evidence="1">The sequence shown here is derived from an EMBL/GenBank/DDBJ whole genome shotgun (WGS) entry which is preliminary data.</text>
</comment>
<dbReference type="EMBL" id="JAFHKJ010000129">
    <property type="protein sequence ID" value="MBN2978891.1"/>
    <property type="molecule type" value="Genomic_DNA"/>
</dbReference>
<evidence type="ECO:0000313" key="2">
    <source>
        <dbReference type="Proteomes" id="UP001154860"/>
    </source>
</evidence>
<accession>A0A9X1C780</accession>
<reference evidence="1 2" key="1">
    <citation type="journal article" date="2021" name="Int. J. Syst. Evol. Microbiol.">
        <title>Pseudomonas lactucae sp. nov., a pathogen causing bacterial rot of lettuce in Japan.</title>
        <authorList>
            <person name="Sawada H."/>
            <person name="Fujikawa T."/>
            <person name="Satou M."/>
        </authorList>
    </citation>
    <scope>NUCLEOTIDE SEQUENCE [LARGE SCALE GENOMIC DNA]</scope>
    <source>
        <strain evidence="1 2">MAFF 301381</strain>
    </source>
</reference>
<dbReference type="Proteomes" id="UP001154860">
    <property type="component" value="Unassembled WGS sequence"/>
</dbReference>
<organism evidence="1 2">
    <name type="scientific">Pseudomonas lactucae</name>
    <dbReference type="NCBI Taxonomy" id="2813360"/>
    <lineage>
        <taxon>Bacteria</taxon>
        <taxon>Pseudomonadati</taxon>
        <taxon>Pseudomonadota</taxon>
        <taxon>Gammaproteobacteria</taxon>
        <taxon>Pseudomonadales</taxon>
        <taxon>Pseudomonadaceae</taxon>
        <taxon>Pseudomonas</taxon>
    </lineage>
</organism>
<reference evidence="1 2" key="2">
    <citation type="journal article" date="2023" name="Plant Pathol.">
        <title>Dismantling and reorganizing Pseudomonas marginalis sensu#lato.</title>
        <authorList>
            <person name="Sawada H."/>
            <person name="Fujikawa T."/>
            <person name="Satou M."/>
        </authorList>
    </citation>
    <scope>NUCLEOTIDE SEQUENCE [LARGE SCALE GENOMIC DNA]</scope>
    <source>
        <strain evidence="1 2">MAFF 301381</strain>
    </source>
</reference>
<evidence type="ECO:0000313" key="1">
    <source>
        <dbReference type="EMBL" id="MBN2978891.1"/>
    </source>
</evidence>
<proteinExistence type="predicted"/>
<name>A0A9X1C780_9PSED</name>
<dbReference type="AlphaFoldDB" id="A0A9X1C780"/>
<dbReference type="RefSeq" id="WP_078731801.1">
    <property type="nucleotide sequence ID" value="NZ_JAFHKI010000174.1"/>
</dbReference>
<sequence length="101" mass="10807">MDQVKAGAKFINLIGFDDYVRPMILPAQNTTGIVIRTCINNGGRLFTGTVAPVYATLKTSPVVCAVQGQVPFEILIPAGQGLWYGPGNSDSSLYVTYDVLP</sequence>